<dbReference type="Proteomes" id="UP001058860">
    <property type="component" value="Chromosome"/>
</dbReference>
<dbReference type="Gene3D" id="3.40.50.10320">
    <property type="entry name" value="LmbE-like"/>
    <property type="match status" value="1"/>
</dbReference>
<keyword evidence="2" id="KW-1185">Reference proteome</keyword>
<accession>A0ABY5PFM1</accession>
<dbReference type="InterPro" id="IPR024078">
    <property type="entry name" value="LmbE-like_dom_sf"/>
</dbReference>
<evidence type="ECO:0000313" key="1">
    <source>
        <dbReference type="EMBL" id="UUY03479.1"/>
    </source>
</evidence>
<dbReference type="SUPFAM" id="SSF102588">
    <property type="entry name" value="LmbE-like"/>
    <property type="match status" value="1"/>
</dbReference>
<dbReference type="RefSeq" id="WP_353863984.1">
    <property type="nucleotide sequence ID" value="NZ_CP088295.1"/>
</dbReference>
<name>A0ABY5PFM1_9ACTN</name>
<sequence>MPDVVVLSPHLDDAALSLGAWITGQARAGARIEVWTVYTAGPPPDTLPERLQPFGDYATRIAEDVRAVGRLGATPRHLDVWERIWRDPPLRSLRDAFRTPQDPAAFTERDRAATITAAALDTGAQVCAPLGIGNHVDHVELALGALDAALQRDARQQVAFYEDFYALSETLRRRHPIARRRPLPWWRTPGWAAPPAGALLRAGALIPRGPSLDRYRPDAATTRWRCEPQSVDPGGEQAKLAAIAEYASQAALLGPAARLLPAVIRRAHRAHGGELLWRMEQ</sequence>
<gene>
    <name evidence="1" type="ORF">LRS13_22865</name>
</gene>
<dbReference type="EMBL" id="CP088295">
    <property type="protein sequence ID" value="UUY03479.1"/>
    <property type="molecule type" value="Genomic_DNA"/>
</dbReference>
<organism evidence="1 2">
    <name type="scientific">Svornostia abyssi</name>
    <dbReference type="NCBI Taxonomy" id="2898438"/>
    <lineage>
        <taxon>Bacteria</taxon>
        <taxon>Bacillati</taxon>
        <taxon>Actinomycetota</taxon>
        <taxon>Thermoleophilia</taxon>
        <taxon>Solirubrobacterales</taxon>
        <taxon>Baekduiaceae</taxon>
        <taxon>Svornostia</taxon>
    </lineage>
</organism>
<reference evidence="2" key="1">
    <citation type="submission" date="2021-11" db="EMBL/GenBank/DDBJ databases">
        <title>Cultivation dependent microbiological survey of springs from the worlds oldest radium mine currently devoted to the extraction of radon-saturated water.</title>
        <authorList>
            <person name="Kapinusova G."/>
            <person name="Smrhova T."/>
            <person name="Strejcek M."/>
            <person name="Suman J."/>
            <person name="Jani K."/>
            <person name="Pajer P."/>
            <person name="Uhlik O."/>
        </authorList>
    </citation>
    <scope>NUCLEOTIDE SEQUENCE [LARGE SCALE GENOMIC DNA]</scope>
    <source>
        <strain evidence="2">J379</strain>
    </source>
</reference>
<proteinExistence type="predicted"/>
<protein>
    <submittedName>
        <fullName evidence="1">PIG-L family deacetylase</fullName>
    </submittedName>
</protein>
<evidence type="ECO:0000313" key="2">
    <source>
        <dbReference type="Proteomes" id="UP001058860"/>
    </source>
</evidence>